<protein>
    <submittedName>
        <fullName evidence="2">Uncharacterized protein</fullName>
    </submittedName>
</protein>
<name>A0ABQ3DAL1_9ACTN</name>
<dbReference type="EMBL" id="BMVN01000041">
    <property type="protein sequence ID" value="GHA59410.1"/>
    <property type="molecule type" value="Genomic_DNA"/>
</dbReference>
<gene>
    <name evidence="2" type="ORF">GCM10010345_74670</name>
</gene>
<reference evidence="3" key="1">
    <citation type="journal article" date="2019" name="Int. J. Syst. Evol. Microbiol.">
        <title>The Global Catalogue of Microorganisms (GCM) 10K type strain sequencing project: providing services to taxonomists for standard genome sequencing and annotation.</title>
        <authorList>
            <consortium name="The Broad Institute Genomics Platform"/>
            <consortium name="The Broad Institute Genome Sequencing Center for Infectious Disease"/>
            <person name="Wu L."/>
            <person name="Ma J."/>
        </authorList>
    </citation>
    <scope>NUCLEOTIDE SEQUENCE [LARGE SCALE GENOMIC DNA]</scope>
    <source>
        <strain evidence="3">JCM 4733</strain>
    </source>
</reference>
<feature type="region of interest" description="Disordered" evidence="1">
    <location>
        <begin position="1"/>
        <end position="20"/>
    </location>
</feature>
<evidence type="ECO:0000313" key="2">
    <source>
        <dbReference type="EMBL" id="GHA59410.1"/>
    </source>
</evidence>
<evidence type="ECO:0000313" key="3">
    <source>
        <dbReference type="Proteomes" id="UP000653644"/>
    </source>
</evidence>
<proteinExistence type="predicted"/>
<sequence>MQITATRAGATSGRGQTSGGYGVGVCPGWGPLGVVAVVTIRYVRPDEDDAPHPMRTDSGRALCVGRTGCIPSGRSTRARRRERQCCRWRPAGTLDGVNSDDEQLPRGRVKGVPVHSVAWSAVYPVRCPHVVRGSRACGAQMVA</sequence>
<organism evidence="2 3">
    <name type="scientific">Streptomyces canarius</name>
    <dbReference type="NCBI Taxonomy" id="285453"/>
    <lineage>
        <taxon>Bacteria</taxon>
        <taxon>Bacillati</taxon>
        <taxon>Actinomycetota</taxon>
        <taxon>Actinomycetes</taxon>
        <taxon>Kitasatosporales</taxon>
        <taxon>Streptomycetaceae</taxon>
        <taxon>Streptomyces</taxon>
    </lineage>
</organism>
<comment type="caution">
    <text evidence="2">The sequence shown here is derived from an EMBL/GenBank/DDBJ whole genome shotgun (WGS) entry which is preliminary data.</text>
</comment>
<dbReference type="Proteomes" id="UP000653644">
    <property type="component" value="Unassembled WGS sequence"/>
</dbReference>
<evidence type="ECO:0000256" key="1">
    <source>
        <dbReference type="SAM" id="MobiDB-lite"/>
    </source>
</evidence>
<keyword evidence="3" id="KW-1185">Reference proteome</keyword>
<accession>A0ABQ3DAL1</accession>